<feature type="transmembrane region" description="Helical" evidence="1">
    <location>
        <begin position="98"/>
        <end position="119"/>
    </location>
</feature>
<dbReference type="Proteomes" id="UP000486297">
    <property type="component" value="Unassembled WGS sequence"/>
</dbReference>
<feature type="transmembrane region" description="Helical" evidence="1">
    <location>
        <begin position="180"/>
        <end position="199"/>
    </location>
</feature>
<dbReference type="PANTHER" id="PTHR22911:SF79">
    <property type="entry name" value="MOBA-LIKE NTP TRANSFERASE DOMAIN-CONTAINING PROTEIN"/>
    <property type="match status" value="1"/>
</dbReference>
<evidence type="ECO:0000259" key="2">
    <source>
        <dbReference type="Pfam" id="PF00892"/>
    </source>
</evidence>
<dbReference type="InterPro" id="IPR000620">
    <property type="entry name" value="EamA_dom"/>
</dbReference>
<protein>
    <submittedName>
        <fullName evidence="3">EamA family transporter</fullName>
    </submittedName>
</protein>
<keyword evidence="1" id="KW-1133">Transmembrane helix</keyword>
<feature type="domain" description="EamA" evidence="2">
    <location>
        <begin position="7"/>
        <end position="140"/>
    </location>
</feature>
<feature type="transmembrane region" description="Helical" evidence="1">
    <location>
        <begin position="69"/>
        <end position="92"/>
    </location>
</feature>
<dbReference type="InterPro" id="IPR037185">
    <property type="entry name" value="EmrE-like"/>
</dbReference>
<dbReference type="Pfam" id="PF00892">
    <property type="entry name" value="EamA"/>
    <property type="match status" value="2"/>
</dbReference>
<feature type="transmembrane region" description="Helical" evidence="1">
    <location>
        <begin position="269"/>
        <end position="287"/>
    </location>
</feature>
<proteinExistence type="predicted"/>
<organism evidence="3 4">
    <name type="scientific">Neisseria brasiliensis</name>
    <dbReference type="NCBI Taxonomy" id="2666100"/>
    <lineage>
        <taxon>Bacteria</taxon>
        <taxon>Pseudomonadati</taxon>
        <taxon>Pseudomonadota</taxon>
        <taxon>Betaproteobacteria</taxon>
        <taxon>Neisseriales</taxon>
        <taxon>Neisseriaceae</taxon>
        <taxon>Neisseria</taxon>
    </lineage>
</organism>
<dbReference type="EMBL" id="WJXO01000001">
    <property type="protein sequence ID" value="MRN38631.1"/>
    <property type="molecule type" value="Genomic_DNA"/>
</dbReference>
<reference evidence="3" key="1">
    <citation type="journal article" name="Emerg. Infect. Dis.">
        <title>Two cases of a newly characterized neisseria species.</title>
        <authorList>
            <person name="Mustapha M."/>
            <person name="Lemos A.P.S."/>
            <person name="Harrison L.H."/>
            <person name="Vantyne D."/>
            <person name="Sacchi C.T."/>
        </authorList>
    </citation>
    <scope>NUCLEOTIDE SEQUENCE</scope>
    <source>
        <strain evidence="3">N.95.16</strain>
    </source>
</reference>
<evidence type="ECO:0000313" key="4">
    <source>
        <dbReference type="Proteomes" id="UP000486297"/>
    </source>
</evidence>
<feature type="transmembrane region" description="Helical" evidence="1">
    <location>
        <begin position="7"/>
        <end position="27"/>
    </location>
</feature>
<name>A0A7X2GZ30_9NEIS</name>
<accession>A0A7X2GZ30</accession>
<keyword evidence="1" id="KW-0472">Membrane</keyword>
<keyword evidence="4" id="KW-1185">Reference proteome</keyword>
<dbReference type="PANTHER" id="PTHR22911">
    <property type="entry name" value="ACYL-MALONYL CONDENSING ENZYME-RELATED"/>
    <property type="match status" value="1"/>
</dbReference>
<feature type="transmembrane region" description="Helical" evidence="1">
    <location>
        <begin position="39"/>
        <end position="57"/>
    </location>
</feature>
<feature type="transmembrane region" description="Helical" evidence="1">
    <location>
        <begin position="126"/>
        <end position="143"/>
    </location>
</feature>
<feature type="transmembrane region" description="Helical" evidence="1">
    <location>
        <begin position="244"/>
        <end position="263"/>
    </location>
</feature>
<dbReference type="AlphaFoldDB" id="A0A7X2GZ30"/>
<comment type="caution">
    <text evidence="3">The sequence shown here is derived from an EMBL/GenBank/DDBJ whole genome shotgun (WGS) entry which is preliminary data.</text>
</comment>
<feature type="domain" description="EamA" evidence="2">
    <location>
        <begin position="150"/>
        <end position="284"/>
    </location>
</feature>
<evidence type="ECO:0000313" key="3">
    <source>
        <dbReference type="EMBL" id="MRN38631.1"/>
    </source>
</evidence>
<evidence type="ECO:0000256" key="1">
    <source>
        <dbReference type="SAM" id="Phobius"/>
    </source>
</evidence>
<sequence length="298" mass="31173">MEKQTVGMIQITVAAVCWGSLGFLGTLLNRAGFDGVQVATLRIVIAAAILLLLLPYFMRFLRGLDIKRLPILTAQSLIGVLGMSLLYFAAVAKVGSSLAVALLYTAPVWSLIFSCMLLGEPITRKAAMLTVVAALGVGLTMAGGMNFDALGIMIGLGSGICYALYGVLGKKVMTGAPPMMLLFTSVSISALALLCLPATHQTLAQLVALDVSVWLTAFALSLVGTIIAFGLFVKGLEKMPAAKAAVFTVFEPFTAVMLAVFLLGEQLGVLQSVGVFLIIAVAVLNAVGKKEKMEQALG</sequence>
<gene>
    <name evidence="3" type="ORF">GJU80_09120</name>
</gene>
<dbReference type="Gene3D" id="1.10.3730.20">
    <property type="match status" value="1"/>
</dbReference>
<dbReference type="GO" id="GO:0016020">
    <property type="term" value="C:membrane"/>
    <property type="evidence" value="ECO:0007669"/>
    <property type="project" value="InterPro"/>
</dbReference>
<keyword evidence="1" id="KW-0812">Transmembrane</keyword>
<feature type="transmembrane region" description="Helical" evidence="1">
    <location>
        <begin position="149"/>
        <end position="168"/>
    </location>
</feature>
<feature type="transmembrane region" description="Helical" evidence="1">
    <location>
        <begin position="211"/>
        <end position="232"/>
    </location>
</feature>
<dbReference type="RefSeq" id="WP_095502787.1">
    <property type="nucleotide sequence ID" value="NZ_WJXO01000001.1"/>
</dbReference>
<dbReference type="SUPFAM" id="SSF103481">
    <property type="entry name" value="Multidrug resistance efflux transporter EmrE"/>
    <property type="match status" value="2"/>
</dbReference>